<keyword evidence="10" id="KW-1185">Reference proteome</keyword>
<dbReference type="SUPFAM" id="SSF55874">
    <property type="entry name" value="ATPase domain of HSP90 chaperone/DNA topoisomerase II/histidine kinase"/>
    <property type="match status" value="1"/>
</dbReference>
<dbReference type="PANTHER" id="PTHR45453:SF1">
    <property type="entry name" value="PHOSPHATE REGULON SENSOR PROTEIN PHOR"/>
    <property type="match status" value="1"/>
</dbReference>
<evidence type="ECO:0000256" key="5">
    <source>
        <dbReference type="ARBA" id="ARBA00022777"/>
    </source>
</evidence>
<keyword evidence="5 9" id="KW-0418">Kinase</keyword>
<feature type="transmembrane region" description="Helical" evidence="7">
    <location>
        <begin position="50"/>
        <end position="72"/>
    </location>
</feature>
<dbReference type="InterPro" id="IPR003594">
    <property type="entry name" value="HATPase_dom"/>
</dbReference>
<dbReference type="PANTHER" id="PTHR45453">
    <property type="entry name" value="PHOSPHATE REGULON SENSOR PROTEIN PHOR"/>
    <property type="match status" value="1"/>
</dbReference>
<keyword evidence="3" id="KW-0597">Phosphoprotein</keyword>
<accession>A0A4Z1A206</accession>
<proteinExistence type="predicted"/>
<dbReference type="SMART" id="SM00388">
    <property type="entry name" value="HisKA"/>
    <property type="match status" value="1"/>
</dbReference>
<dbReference type="InterPro" id="IPR050351">
    <property type="entry name" value="BphY/WalK/GraS-like"/>
</dbReference>
<dbReference type="GO" id="GO:0005886">
    <property type="term" value="C:plasma membrane"/>
    <property type="evidence" value="ECO:0007669"/>
    <property type="project" value="TreeGrafter"/>
</dbReference>
<dbReference type="InterPro" id="IPR003661">
    <property type="entry name" value="HisK_dim/P_dom"/>
</dbReference>
<dbReference type="EC" id="2.7.13.3" evidence="2"/>
<dbReference type="SUPFAM" id="SSF47384">
    <property type="entry name" value="Homodimeric domain of signal transducing histidine kinase"/>
    <property type="match status" value="1"/>
</dbReference>
<sequence length="287" mass="33256">MFFSLAWLSLTLSLGVWWWILGFRQAKTISEISISQERQLELNRVNRMLQLEGSFFLFMLTLGGVTLAVLSYRDHKRSKLISDFFSTVTHEMKTPIASLQLQIEVLLEDTKNPELKRKLEKIWKENQRIESQMGNAFYLASLMQGEVLYMEKFTLQELKDSYSHHEPNLIWEVSVPLHKKVYLDKKAFFAMLKNLTDNARRHGKANSIKLHIFQEKNQICFLLEDNGSGFTGNKKQLTLPFLRHSKTSGSGIGLYIVKKLIEKMKGKLEFPHSANGFQVKMSLHEVA</sequence>
<comment type="catalytic activity">
    <reaction evidence="1">
        <text>ATP + protein L-histidine = ADP + protein N-phospho-L-histidine.</text>
        <dbReference type="EC" id="2.7.13.3"/>
    </reaction>
</comment>
<dbReference type="InterPro" id="IPR005467">
    <property type="entry name" value="His_kinase_dom"/>
</dbReference>
<dbReference type="PRINTS" id="PR00344">
    <property type="entry name" value="BCTRLSENSOR"/>
</dbReference>
<evidence type="ECO:0000256" key="1">
    <source>
        <dbReference type="ARBA" id="ARBA00000085"/>
    </source>
</evidence>
<dbReference type="GO" id="GO:0000155">
    <property type="term" value="F:phosphorelay sensor kinase activity"/>
    <property type="evidence" value="ECO:0007669"/>
    <property type="project" value="InterPro"/>
</dbReference>
<name>A0A4Z1A206_9LEPT</name>
<keyword evidence="7" id="KW-0472">Membrane</keyword>
<evidence type="ECO:0000256" key="3">
    <source>
        <dbReference type="ARBA" id="ARBA00022553"/>
    </source>
</evidence>
<evidence type="ECO:0000313" key="10">
    <source>
        <dbReference type="Proteomes" id="UP000297567"/>
    </source>
</evidence>
<gene>
    <name evidence="9" type="ORF">EHQ62_06130</name>
</gene>
<dbReference type="GO" id="GO:0016036">
    <property type="term" value="P:cellular response to phosphate starvation"/>
    <property type="evidence" value="ECO:0007669"/>
    <property type="project" value="TreeGrafter"/>
</dbReference>
<evidence type="ECO:0000259" key="8">
    <source>
        <dbReference type="PROSITE" id="PS50109"/>
    </source>
</evidence>
<keyword evidence="4" id="KW-0808">Transferase</keyword>
<keyword evidence="6" id="KW-0902">Two-component regulatory system</keyword>
<dbReference type="InterPro" id="IPR036097">
    <property type="entry name" value="HisK_dim/P_sf"/>
</dbReference>
<keyword evidence="7" id="KW-0812">Transmembrane</keyword>
<dbReference type="Gene3D" id="1.10.287.130">
    <property type="match status" value="1"/>
</dbReference>
<dbReference type="Proteomes" id="UP000297567">
    <property type="component" value="Unassembled WGS sequence"/>
</dbReference>
<reference evidence="9" key="1">
    <citation type="journal article" date="2019" name="PLoS Negl. Trop. Dis.">
        <title>Revisiting the worldwide diversity of Leptospira species in the environment.</title>
        <authorList>
            <person name="Vincent A.T."/>
            <person name="Schiettekatte O."/>
            <person name="Bourhy P."/>
            <person name="Veyrier F.J."/>
            <person name="Picardeau M."/>
        </authorList>
    </citation>
    <scope>NUCLEOTIDE SEQUENCE [LARGE SCALE GENOMIC DNA]</scope>
    <source>
        <strain evidence="9">201702451</strain>
    </source>
</reference>
<dbReference type="Gene3D" id="3.30.565.10">
    <property type="entry name" value="Histidine kinase-like ATPase, C-terminal domain"/>
    <property type="match status" value="1"/>
</dbReference>
<evidence type="ECO:0000256" key="2">
    <source>
        <dbReference type="ARBA" id="ARBA00012438"/>
    </source>
</evidence>
<dbReference type="EMBL" id="RQGH01000011">
    <property type="protein sequence ID" value="TGL72396.1"/>
    <property type="molecule type" value="Genomic_DNA"/>
</dbReference>
<evidence type="ECO:0000256" key="6">
    <source>
        <dbReference type="ARBA" id="ARBA00023012"/>
    </source>
</evidence>
<dbReference type="SMART" id="SM00387">
    <property type="entry name" value="HATPase_c"/>
    <property type="match status" value="1"/>
</dbReference>
<evidence type="ECO:0000313" key="9">
    <source>
        <dbReference type="EMBL" id="TGL72396.1"/>
    </source>
</evidence>
<dbReference type="GO" id="GO:0004721">
    <property type="term" value="F:phosphoprotein phosphatase activity"/>
    <property type="evidence" value="ECO:0007669"/>
    <property type="project" value="TreeGrafter"/>
</dbReference>
<dbReference type="PROSITE" id="PS50109">
    <property type="entry name" value="HIS_KIN"/>
    <property type="match status" value="1"/>
</dbReference>
<feature type="domain" description="Histidine kinase" evidence="8">
    <location>
        <begin position="87"/>
        <end position="287"/>
    </location>
</feature>
<comment type="caution">
    <text evidence="9">The sequence shown here is derived from an EMBL/GenBank/DDBJ whole genome shotgun (WGS) entry which is preliminary data.</text>
</comment>
<keyword evidence="7" id="KW-1133">Transmembrane helix</keyword>
<dbReference type="InterPro" id="IPR036890">
    <property type="entry name" value="HATPase_C_sf"/>
</dbReference>
<organism evidence="9 10">
    <name type="scientific">Leptospira jelokensis</name>
    <dbReference type="NCBI Taxonomy" id="2484931"/>
    <lineage>
        <taxon>Bacteria</taxon>
        <taxon>Pseudomonadati</taxon>
        <taxon>Spirochaetota</taxon>
        <taxon>Spirochaetia</taxon>
        <taxon>Leptospirales</taxon>
        <taxon>Leptospiraceae</taxon>
        <taxon>Leptospira</taxon>
    </lineage>
</organism>
<dbReference type="InterPro" id="IPR004358">
    <property type="entry name" value="Sig_transdc_His_kin-like_C"/>
</dbReference>
<protein>
    <recommendedName>
        <fullName evidence="2">histidine kinase</fullName>
        <ecNumber evidence="2">2.7.13.3</ecNumber>
    </recommendedName>
</protein>
<dbReference type="CDD" id="cd00082">
    <property type="entry name" value="HisKA"/>
    <property type="match status" value="1"/>
</dbReference>
<dbReference type="AlphaFoldDB" id="A0A4Z1A206"/>
<evidence type="ECO:0000256" key="4">
    <source>
        <dbReference type="ARBA" id="ARBA00022679"/>
    </source>
</evidence>
<dbReference type="RefSeq" id="WP_135641312.1">
    <property type="nucleotide sequence ID" value="NZ_RQGH01000011.1"/>
</dbReference>
<dbReference type="Pfam" id="PF00512">
    <property type="entry name" value="HisKA"/>
    <property type="match status" value="1"/>
</dbReference>
<evidence type="ECO:0000256" key="7">
    <source>
        <dbReference type="SAM" id="Phobius"/>
    </source>
</evidence>
<dbReference type="Pfam" id="PF02518">
    <property type="entry name" value="HATPase_c"/>
    <property type="match status" value="1"/>
</dbReference>